<reference evidence="1" key="1">
    <citation type="submission" date="2023-12" db="EMBL/GenBank/DDBJ databases">
        <authorList>
            <person name="Brown T."/>
        </authorList>
    </citation>
    <scope>NUCLEOTIDE SEQUENCE</scope>
</reference>
<dbReference type="EMBL" id="OY882860">
    <property type="protein sequence ID" value="CAK6443439.1"/>
    <property type="molecule type" value="Genomic_DNA"/>
</dbReference>
<proteinExistence type="predicted"/>
<accession>A0ABP0A1S0</accession>
<organism evidence="1 2">
    <name type="scientific">Pipistrellus nathusii</name>
    <name type="common">Nathusius' pipistrelle</name>
    <dbReference type="NCBI Taxonomy" id="59473"/>
    <lineage>
        <taxon>Eukaryota</taxon>
        <taxon>Metazoa</taxon>
        <taxon>Chordata</taxon>
        <taxon>Craniata</taxon>
        <taxon>Vertebrata</taxon>
        <taxon>Euteleostomi</taxon>
        <taxon>Mammalia</taxon>
        <taxon>Eutheria</taxon>
        <taxon>Laurasiatheria</taxon>
        <taxon>Chiroptera</taxon>
        <taxon>Yangochiroptera</taxon>
        <taxon>Vespertilionidae</taxon>
        <taxon>Pipistrellus</taxon>
    </lineage>
</organism>
<gene>
    <name evidence="1" type="ORF">MPIPNATIZW_LOCUS11745</name>
</gene>
<keyword evidence="2" id="KW-1185">Reference proteome</keyword>
<evidence type="ECO:0000313" key="1">
    <source>
        <dbReference type="EMBL" id="CAK6443439.1"/>
    </source>
</evidence>
<sequence length="149" mass="16348">MEDLGHEMPQGSSGYRAEGKFLREEARPSPALSWVTSKPCRSIQLSWSVLEGIQLSPCQQPHGNVEAEDHLLLVLLLFLLFLFKTATTEDPASHLPDIFSKTLCHAIRICAAIEDSVNEVPFPKGLGRKVGAKQRERGRLSSPVVSVGS</sequence>
<evidence type="ECO:0000313" key="2">
    <source>
        <dbReference type="Proteomes" id="UP001314169"/>
    </source>
</evidence>
<protein>
    <submittedName>
        <fullName evidence="1">Uncharacterized protein</fullName>
    </submittedName>
</protein>
<name>A0ABP0A1S0_PIPNA</name>
<dbReference type="Proteomes" id="UP001314169">
    <property type="component" value="Chromosome 3"/>
</dbReference>